<dbReference type="EMBL" id="VCGU01000004">
    <property type="protein sequence ID" value="TRY77194.1"/>
    <property type="molecule type" value="Genomic_DNA"/>
</dbReference>
<name>A0A553PHP3_TIGCA</name>
<organism evidence="3 4">
    <name type="scientific">Tigriopus californicus</name>
    <name type="common">Marine copepod</name>
    <dbReference type="NCBI Taxonomy" id="6832"/>
    <lineage>
        <taxon>Eukaryota</taxon>
        <taxon>Metazoa</taxon>
        <taxon>Ecdysozoa</taxon>
        <taxon>Arthropoda</taxon>
        <taxon>Crustacea</taxon>
        <taxon>Multicrustacea</taxon>
        <taxon>Hexanauplia</taxon>
        <taxon>Copepoda</taxon>
        <taxon>Harpacticoida</taxon>
        <taxon>Harpacticidae</taxon>
        <taxon>Tigriopus</taxon>
    </lineage>
</organism>
<dbReference type="GO" id="GO:0005777">
    <property type="term" value="C:peroxisome"/>
    <property type="evidence" value="ECO:0007669"/>
    <property type="project" value="InterPro"/>
</dbReference>
<dbReference type="CDD" id="cd10910">
    <property type="entry name" value="PIN_limkain_b1_N_like"/>
    <property type="match status" value="1"/>
</dbReference>
<dbReference type="PANTHER" id="PTHR14379">
    <property type="entry name" value="LIMKAIN B LKAP"/>
    <property type="match status" value="1"/>
</dbReference>
<feature type="domain" description="NYN" evidence="2">
    <location>
        <begin position="21"/>
        <end position="158"/>
    </location>
</feature>
<evidence type="ECO:0000313" key="3">
    <source>
        <dbReference type="EMBL" id="TRY77194.1"/>
    </source>
</evidence>
<comment type="caution">
    <text evidence="3">The sequence shown here is derived from an EMBL/GenBank/DDBJ whole genome shotgun (WGS) entry which is preliminary data.</text>
</comment>
<gene>
    <name evidence="3" type="ORF">TCAL_10541</name>
</gene>
<dbReference type="AlphaFoldDB" id="A0A553PHP3"/>
<dbReference type="InterPro" id="IPR024768">
    <property type="entry name" value="Marf1"/>
</dbReference>
<feature type="region of interest" description="Disordered" evidence="1">
    <location>
        <begin position="361"/>
        <end position="409"/>
    </location>
</feature>
<reference evidence="3 4" key="1">
    <citation type="journal article" date="2018" name="Nat. Ecol. Evol.">
        <title>Genomic signatures of mitonuclear coevolution across populations of Tigriopus californicus.</title>
        <authorList>
            <person name="Barreto F.S."/>
            <person name="Watson E.T."/>
            <person name="Lima T.G."/>
            <person name="Willett C.S."/>
            <person name="Edmands S."/>
            <person name="Li W."/>
            <person name="Burton R.S."/>
        </authorList>
    </citation>
    <scope>NUCLEOTIDE SEQUENCE [LARGE SCALE GENOMIC DNA]</scope>
    <source>
        <strain evidence="3 4">San Diego</strain>
    </source>
</reference>
<dbReference type="InterPro" id="IPR021139">
    <property type="entry name" value="NYN"/>
</dbReference>
<dbReference type="GO" id="GO:1905762">
    <property type="term" value="F:CCR4-NOT complex binding"/>
    <property type="evidence" value="ECO:0007669"/>
    <property type="project" value="TreeGrafter"/>
</dbReference>
<dbReference type="OrthoDB" id="549353at2759"/>
<dbReference type="STRING" id="6832.A0A553PHP3"/>
<dbReference type="Proteomes" id="UP000318571">
    <property type="component" value="Chromosome 5"/>
</dbReference>
<feature type="compositionally biased region" description="Basic residues" evidence="1">
    <location>
        <begin position="375"/>
        <end position="397"/>
    </location>
</feature>
<dbReference type="PANTHER" id="PTHR14379:SF3">
    <property type="entry name" value="MEIOSIS REGULATOR AND MRNA STABILITY FACTOR 1"/>
    <property type="match status" value="1"/>
</dbReference>
<dbReference type="GO" id="GO:0004540">
    <property type="term" value="F:RNA nuclease activity"/>
    <property type="evidence" value="ECO:0007669"/>
    <property type="project" value="InterPro"/>
</dbReference>
<keyword evidence="4" id="KW-1185">Reference proteome</keyword>
<evidence type="ECO:0000259" key="2">
    <source>
        <dbReference type="Pfam" id="PF01936"/>
    </source>
</evidence>
<sequence length="1165" mass="130600">MASASTPPEPTVSPSASSDTVGVFWDIQNCSVPRGKSACKVVDRVRELPWLRGKAEHEFVVVCDVTQMHEDTLHELNQSQVCVQHVSAAKKNSADEKLRQNMNKFVDLFGRRATLVVISGDTDFLGDLSDFRRRKGVTVVLLHNRQTNEFLLNVANVKIDFNALLEDIPKSNSTSPFTFNELEITQLPSPCSMHPKVVKQRLEDICQAHQGKLKLFISDQRIAVLKFDQGDKTTKALHALRTNSYGLYGLQVDYNKRGFNRAKTLSASPSLDLQPQFPPHLPTEIAKTRPIAKVTAVNSYVQSMTATAQVLEPNQLMVTKDVNSDLRRVSSNVMELQKNSQHPPDLSKLSPMARRRMQILEDSRGLSPSPANNGAKKKKKRQRSRRSQSRQSSRSRTHSGTSEESGESRDVLVEEFRALGIGSCPGKIQVVVTVLAPDLTSAYVESYLSQCLGLDLTGLKKSQGQWSVTSLLSGIDEVHRVQELIQKKPDGMSVKILHTNDKHYRQSQVYALVPEKGNIPWNDIKSQSQMFLTFDEVKAMSDLIVVQDLEGEYWLERAHSDANDGPRLILPTVLTTLSKLKDRLQKAFWTHNNNIPFDSMLDALNTKDPNDPIPILPAKQGGVPLEQLLNALDMSEVVHGIHGRAFVCPKGEKPKPNAKNPGLAVLERKFLHVLELTPFHRMVWETDFYESFYVAFQERLNDVCAPFGGVENVLDQLKDTFRLIGMKEKAEITLNIHYQKRVFMIALRKVLASQPPTSLRRGMSVEPKALAPLFEARLKKPFRVNDFGVCTVEDLLEIMLKSKQNLFHLAEGRLHFKDGILSFLTRSASILSRVDGYSCSVEEFNRLYTQAYGAYSIANMSFKSLKDLCSEFMHELEFSPGNPGSPDRISLSKQQKLRHLKATVCQVVKGSQEHLLPLDQLHAECMNKNQYDLTANLAYHGLDLPSLAKSIGNETDWVTVACSGKKVALAWNNGQWLERFQKRIVFLLFHCPGRRIRITLLERLFTMTYGGGLFLSLAQVEDMLKGPDAILFAKEVSGEKIVQLHEKGVILACLATLVPKSNGKLQVANVPPTWRARYDQVMAGWSNEELAKLVNFVPGVLTFNEGFLTLDPEGSQFFLTLPKPNVMDFMEQVVRDETATLKASKGPNSHPKPSRMAASFSPGMR</sequence>
<dbReference type="Pfam" id="PF01936">
    <property type="entry name" value="NYN"/>
    <property type="match status" value="1"/>
</dbReference>
<feature type="region of interest" description="Disordered" evidence="1">
    <location>
        <begin position="1142"/>
        <end position="1165"/>
    </location>
</feature>
<proteinExistence type="predicted"/>
<evidence type="ECO:0000313" key="4">
    <source>
        <dbReference type="Proteomes" id="UP000318571"/>
    </source>
</evidence>
<protein>
    <recommendedName>
        <fullName evidence="2">NYN domain-containing protein</fullName>
    </recommendedName>
</protein>
<evidence type="ECO:0000256" key="1">
    <source>
        <dbReference type="SAM" id="MobiDB-lite"/>
    </source>
</evidence>
<dbReference type="GO" id="GO:0010468">
    <property type="term" value="P:regulation of gene expression"/>
    <property type="evidence" value="ECO:0007669"/>
    <property type="project" value="InterPro"/>
</dbReference>
<accession>A0A553PHP3</accession>